<feature type="repeat" description="PPR" evidence="3">
    <location>
        <begin position="118"/>
        <end position="152"/>
    </location>
</feature>
<feature type="domain" description="DYW" evidence="4">
    <location>
        <begin position="570"/>
        <end position="662"/>
    </location>
</feature>
<dbReference type="NCBIfam" id="TIGR00756">
    <property type="entry name" value="PPR"/>
    <property type="match status" value="3"/>
</dbReference>
<dbReference type="InterPro" id="IPR046848">
    <property type="entry name" value="E_motif"/>
</dbReference>
<dbReference type="GO" id="GO:0009451">
    <property type="term" value="P:RNA modification"/>
    <property type="evidence" value="ECO:0007669"/>
    <property type="project" value="InterPro"/>
</dbReference>
<proteinExistence type="inferred from homology"/>
<dbReference type="SUPFAM" id="SSF48452">
    <property type="entry name" value="TPR-like"/>
    <property type="match status" value="1"/>
</dbReference>
<dbReference type="EMBL" id="JACGCM010001237">
    <property type="protein sequence ID" value="KAF6158101.1"/>
    <property type="molecule type" value="Genomic_DNA"/>
</dbReference>
<dbReference type="FunFam" id="1.25.40.10:FF:001027">
    <property type="entry name" value="Pentatricopeptide repeat-containing protein At5g44230"/>
    <property type="match status" value="1"/>
</dbReference>
<dbReference type="Pfam" id="PF01535">
    <property type="entry name" value="PPR"/>
    <property type="match status" value="4"/>
</dbReference>
<dbReference type="AlphaFoldDB" id="A0A7J7MT61"/>
<dbReference type="Pfam" id="PF13041">
    <property type="entry name" value="PPR_2"/>
    <property type="match status" value="2"/>
</dbReference>
<dbReference type="Pfam" id="PF20430">
    <property type="entry name" value="Eplus_motif"/>
    <property type="match status" value="1"/>
</dbReference>
<dbReference type="InterPro" id="IPR011990">
    <property type="entry name" value="TPR-like_helical_dom_sf"/>
</dbReference>
<dbReference type="InterPro" id="IPR002885">
    <property type="entry name" value="PPR_rpt"/>
</dbReference>
<feature type="repeat" description="PPR" evidence="3">
    <location>
        <begin position="189"/>
        <end position="223"/>
    </location>
</feature>
<comment type="similarity">
    <text evidence="1">Belongs to the PPR family. PCMP-H subfamily.</text>
</comment>
<gene>
    <name evidence="5" type="ORF">GIB67_014895</name>
</gene>
<feature type="repeat" description="PPR" evidence="3">
    <location>
        <begin position="354"/>
        <end position="388"/>
    </location>
</feature>
<name>A0A7J7MT61_9MAGN</name>
<feature type="repeat" description="PPR" evidence="3">
    <location>
        <begin position="323"/>
        <end position="353"/>
    </location>
</feature>
<evidence type="ECO:0000256" key="1">
    <source>
        <dbReference type="ARBA" id="ARBA00006643"/>
    </source>
</evidence>
<dbReference type="Pfam" id="PF14432">
    <property type="entry name" value="DYW_deaminase"/>
    <property type="match status" value="1"/>
</dbReference>
<dbReference type="Pfam" id="PF20431">
    <property type="entry name" value="E_motif"/>
    <property type="match status" value="1"/>
</dbReference>
<dbReference type="OrthoDB" id="185373at2759"/>
<sequence length="662" mass="74333">MVRVLSRHLIKLNLSNLSRHYHSNHLQLQQQHNLSLPGSLSLFEYQRQQLQLLEAQLIYVLDRCNNLAQLKQTHAQLLRKYLDQSSFVLTKFIRVSTKLNVSIGLYPRLVFDQVRYPNPFLWTALIRGYSILGPFDESVVVYNCMRRGGIRPMSFTFSALFKACSGLFNVGLGRQLHAQVVWIGGYHDDLYVSNTLIDMYVKCGFLECGRRVFDEMGERDAISWTSLIVAYTKSRDMEAAAELFDGLPDKDMVAWTAMVTGYAQNAKPKEALKLFESMQDAGVNTDEVTLVGVMSACAQLGAGKYARWIRDVAEKAGLSPARNVVVGSALIDMYSKCGSLEEAYRVFQMMEVRNVYSYSAMIVGFAMHGRVNEAMSLFYEMGQTDIKPNKVTFIGVLTACSHTGIVQQGRQIFSNMDKDYGVAPSADHYACMVDLLGRAGHLEEAYELVKTMSVEPHGGVWGALLGACRIYKNPEMAEVAAKHLFELDPNDIGNYVLLSNIYALAGKWDDVSRIRKLIRTRGLKKNPGCSLVEAKDGVIHEFFAGDMTHPKSKEIKEALEELLQTLRLEGYKPILSSVVHNLSDEEKERLLKTHSEKLALVFGLLTTSPGSVITIVKNLRICEDCHIVICGASKVTGREIVVRDNMRFHHFHDGVCSCGDFW</sequence>
<keyword evidence="6" id="KW-1185">Reference proteome</keyword>
<evidence type="ECO:0000256" key="3">
    <source>
        <dbReference type="PROSITE-ProRule" id="PRU00708"/>
    </source>
</evidence>
<dbReference type="GO" id="GO:0008270">
    <property type="term" value="F:zinc ion binding"/>
    <property type="evidence" value="ECO:0007669"/>
    <property type="project" value="InterPro"/>
</dbReference>
<evidence type="ECO:0000313" key="5">
    <source>
        <dbReference type="EMBL" id="KAF6158101.1"/>
    </source>
</evidence>
<evidence type="ECO:0000313" key="6">
    <source>
        <dbReference type="Proteomes" id="UP000541444"/>
    </source>
</evidence>
<dbReference type="PANTHER" id="PTHR47926:SF523">
    <property type="entry name" value="DYW DOMAIN-CONTAINING PROTEIN"/>
    <property type="match status" value="1"/>
</dbReference>
<accession>A0A7J7MT61</accession>
<evidence type="ECO:0000256" key="2">
    <source>
        <dbReference type="ARBA" id="ARBA00022737"/>
    </source>
</evidence>
<evidence type="ECO:0000259" key="4">
    <source>
        <dbReference type="Pfam" id="PF14432"/>
    </source>
</evidence>
<dbReference type="InterPro" id="IPR046849">
    <property type="entry name" value="E2_motif"/>
</dbReference>
<protein>
    <recommendedName>
        <fullName evidence="4">DYW domain-containing protein</fullName>
    </recommendedName>
</protein>
<dbReference type="GO" id="GO:0003723">
    <property type="term" value="F:RNA binding"/>
    <property type="evidence" value="ECO:0007669"/>
    <property type="project" value="InterPro"/>
</dbReference>
<dbReference type="PANTHER" id="PTHR47926">
    <property type="entry name" value="PENTATRICOPEPTIDE REPEAT-CONTAINING PROTEIN"/>
    <property type="match status" value="1"/>
</dbReference>
<comment type="caution">
    <text evidence="5">The sequence shown here is derived from an EMBL/GenBank/DDBJ whole genome shotgun (WGS) entry which is preliminary data.</text>
</comment>
<dbReference type="FunFam" id="1.25.40.10:FF:000325">
    <property type="entry name" value="Pentatricopeptide repeat-containing protein At4g14820"/>
    <property type="match status" value="1"/>
</dbReference>
<feature type="repeat" description="PPR" evidence="3">
    <location>
        <begin position="251"/>
        <end position="285"/>
    </location>
</feature>
<dbReference type="Proteomes" id="UP000541444">
    <property type="component" value="Unassembled WGS sequence"/>
</dbReference>
<dbReference type="InterPro" id="IPR046960">
    <property type="entry name" value="PPR_At4g14850-like_plant"/>
</dbReference>
<organism evidence="5 6">
    <name type="scientific">Kingdonia uniflora</name>
    <dbReference type="NCBI Taxonomy" id="39325"/>
    <lineage>
        <taxon>Eukaryota</taxon>
        <taxon>Viridiplantae</taxon>
        <taxon>Streptophyta</taxon>
        <taxon>Embryophyta</taxon>
        <taxon>Tracheophyta</taxon>
        <taxon>Spermatophyta</taxon>
        <taxon>Magnoliopsida</taxon>
        <taxon>Ranunculales</taxon>
        <taxon>Circaeasteraceae</taxon>
        <taxon>Kingdonia</taxon>
    </lineage>
</organism>
<keyword evidence="2" id="KW-0677">Repeat</keyword>
<dbReference type="PROSITE" id="PS51375">
    <property type="entry name" value="PPR"/>
    <property type="match status" value="5"/>
</dbReference>
<dbReference type="InterPro" id="IPR032867">
    <property type="entry name" value="DYW_dom"/>
</dbReference>
<dbReference type="Gene3D" id="1.25.40.10">
    <property type="entry name" value="Tetratricopeptide repeat domain"/>
    <property type="match status" value="3"/>
</dbReference>
<reference evidence="5 6" key="1">
    <citation type="journal article" date="2020" name="IScience">
        <title>Genome Sequencing of the Endangered Kingdonia uniflora (Circaeasteraceae, Ranunculales) Reveals Potential Mechanisms of Evolutionary Specialization.</title>
        <authorList>
            <person name="Sun Y."/>
            <person name="Deng T."/>
            <person name="Zhang A."/>
            <person name="Moore M.J."/>
            <person name="Landis J.B."/>
            <person name="Lin N."/>
            <person name="Zhang H."/>
            <person name="Zhang X."/>
            <person name="Huang J."/>
            <person name="Zhang X."/>
            <person name="Sun H."/>
            <person name="Wang H."/>
        </authorList>
    </citation>
    <scope>NUCLEOTIDE SEQUENCE [LARGE SCALE GENOMIC DNA]</scope>
    <source>
        <strain evidence="5">TB1705</strain>
        <tissue evidence="5">Leaf</tissue>
    </source>
</reference>